<dbReference type="SUPFAM" id="SSF55298">
    <property type="entry name" value="YjgF-like"/>
    <property type="match status" value="2"/>
</dbReference>
<dbReference type="PANTHER" id="PTHR43857">
    <property type="entry name" value="BLR7761 PROTEIN"/>
    <property type="match status" value="1"/>
</dbReference>
<dbReference type="PANTHER" id="PTHR43857:SF1">
    <property type="entry name" value="YJGH FAMILY PROTEIN"/>
    <property type="match status" value="1"/>
</dbReference>
<keyword evidence="2" id="KW-1185">Reference proteome</keyword>
<dbReference type="EMBL" id="BAAAUV010000004">
    <property type="protein sequence ID" value="GAA3203254.1"/>
    <property type="molecule type" value="Genomic_DNA"/>
</dbReference>
<dbReference type="Proteomes" id="UP001501237">
    <property type="component" value="Unassembled WGS sequence"/>
</dbReference>
<dbReference type="Gene3D" id="3.30.1330.40">
    <property type="entry name" value="RutC-like"/>
    <property type="match status" value="2"/>
</dbReference>
<evidence type="ECO:0000313" key="1">
    <source>
        <dbReference type="EMBL" id="GAA3203254.1"/>
    </source>
</evidence>
<dbReference type="RefSeq" id="WP_344824388.1">
    <property type="nucleotide sequence ID" value="NZ_BAAAUV010000004.1"/>
</dbReference>
<protein>
    <recommendedName>
        <fullName evidence="3">Enamine deaminase RidA (YjgF/YER057c/UK114 family)</fullName>
    </recommendedName>
</protein>
<sequence length="321" mass="33956">MTLRLPGVPGYAAALDALASHAFDVGDLVHVTEYVTGAPPDRSPLGGHPVPVSTVRVAALPGVEGGTLVELTAHPGGGEPVRTRDAVARIADDTVYLPSLRPRTNGDFREQYRDCLLQAADLLAAAGLRPGALVRTTDYTETATRADYPRCGRPRRELLGGTDRDGAPVFPASAGILVDGLDSRVSLDALASRAPLKTVNPGWERYDTLTYRPGVLAGRTLFMSGFAALEPVTQRALFPGDLAAQADFTYANVQTVLRQVPGAEIVSLVEYATPEAVPALAALAPLREKYFGPVPAVTTVVCSALLRPEFLLEVVPTAVLR</sequence>
<accession>A0ABP6Q3R3</accession>
<proteinExistence type="predicted"/>
<gene>
    <name evidence="1" type="ORF">GCM10010468_17260</name>
</gene>
<dbReference type="InterPro" id="IPR035959">
    <property type="entry name" value="RutC-like_sf"/>
</dbReference>
<reference evidence="2" key="1">
    <citation type="journal article" date="2019" name="Int. J. Syst. Evol. Microbiol.">
        <title>The Global Catalogue of Microorganisms (GCM) 10K type strain sequencing project: providing services to taxonomists for standard genome sequencing and annotation.</title>
        <authorList>
            <consortium name="The Broad Institute Genomics Platform"/>
            <consortium name="The Broad Institute Genome Sequencing Center for Infectious Disease"/>
            <person name="Wu L."/>
            <person name="Ma J."/>
        </authorList>
    </citation>
    <scope>NUCLEOTIDE SEQUENCE [LARGE SCALE GENOMIC DNA]</scope>
    <source>
        <strain evidence="2">JCM 9377</strain>
    </source>
</reference>
<evidence type="ECO:0008006" key="3">
    <source>
        <dbReference type="Google" id="ProtNLM"/>
    </source>
</evidence>
<name>A0ABP6Q3R3_9ACTN</name>
<comment type="caution">
    <text evidence="1">The sequence shown here is derived from an EMBL/GenBank/DDBJ whole genome shotgun (WGS) entry which is preliminary data.</text>
</comment>
<organism evidence="1 2">
    <name type="scientific">Actinocorallia longicatena</name>
    <dbReference type="NCBI Taxonomy" id="111803"/>
    <lineage>
        <taxon>Bacteria</taxon>
        <taxon>Bacillati</taxon>
        <taxon>Actinomycetota</taxon>
        <taxon>Actinomycetes</taxon>
        <taxon>Streptosporangiales</taxon>
        <taxon>Thermomonosporaceae</taxon>
        <taxon>Actinocorallia</taxon>
    </lineage>
</organism>
<evidence type="ECO:0000313" key="2">
    <source>
        <dbReference type="Proteomes" id="UP001501237"/>
    </source>
</evidence>